<gene>
    <name evidence="1" type="ORF">METZ01_LOCUS226042</name>
</gene>
<proteinExistence type="predicted"/>
<dbReference type="AlphaFoldDB" id="A0A382GDA2"/>
<protein>
    <submittedName>
        <fullName evidence="1">Uncharacterized protein</fullName>
    </submittedName>
</protein>
<organism evidence="1">
    <name type="scientific">marine metagenome</name>
    <dbReference type="NCBI Taxonomy" id="408172"/>
    <lineage>
        <taxon>unclassified sequences</taxon>
        <taxon>metagenomes</taxon>
        <taxon>ecological metagenomes</taxon>
    </lineage>
</organism>
<accession>A0A382GDA2</accession>
<reference evidence="1" key="1">
    <citation type="submission" date="2018-05" db="EMBL/GenBank/DDBJ databases">
        <authorList>
            <person name="Lanie J.A."/>
            <person name="Ng W.-L."/>
            <person name="Kazmierczak K.M."/>
            <person name="Andrzejewski T.M."/>
            <person name="Davidsen T.M."/>
            <person name="Wayne K.J."/>
            <person name="Tettelin H."/>
            <person name="Glass J.I."/>
            <person name="Rusch D."/>
            <person name="Podicherti R."/>
            <person name="Tsui H.-C.T."/>
            <person name="Winkler M.E."/>
        </authorList>
    </citation>
    <scope>NUCLEOTIDE SEQUENCE</scope>
</reference>
<dbReference type="EMBL" id="UINC01054912">
    <property type="protein sequence ID" value="SVB73188.1"/>
    <property type="molecule type" value="Genomic_DNA"/>
</dbReference>
<name>A0A382GDA2_9ZZZZ</name>
<evidence type="ECO:0000313" key="1">
    <source>
        <dbReference type="EMBL" id="SVB73188.1"/>
    </source>
</evidence>
<sequence>MKKIISLLLLVGAVSANAASLELKVKQQKTLPNGNAYGLESGIYFELTDLEPFVMYKLQYSEDLKSWTDLVHLGTYKMAMTSPYWTWKELPPYQCFFRIVVAW</sequence>